<evidence type="ECO:0000259" key="3">
    <source>
        <dbReference type="Pfam" id="PF13439"/>
    </source>
</evidence>
<dbReference type="InterPro" id="IPR028098">
    <property type="entry name" value="Glyco_trans_4-like_N"/>
</dbReference>
<dbReference type="Proteomes" id="UP000027153">
    <property type="component" value="Unassembled WGS sequence"/>
</dbReference>
<dbReference type="PANTHER" id="PTHR46401:SF2">
    <property type="entry name" value="GLYCOSYLTRANSFERASE WBBK-RELATED"/>
    <property type="match status" value="1"/>
</dbReference>
<dbReference type="PATRIC" id="fig|1392998.3.peg.1614"/>
<dbReference type="EMBL" id="JMIY01000003">
    <property type="protein sequence ID" value="KCZ72206.1"/>
    <property type="molecule type" value="Genomic_DNA"/>
</dbReference>
<dbReference type="AlphaFoldDB" id="A0A062UZ47"/>
<reference evidence="4 5" key="1">
    <citation type="journal article" date="2013" name="Nature">
        <title>Anaerobic oxidation of methane coupled to nitrate reduction in a novel archaeal lineage.</title>
        <authorList>
            <person name="Haroon M.F."/>
            <person name="Hu S."/>
            <person name="Shi Y."/>
            <person name="Imelfort M."/>
            <person name="Keller J."/>
            <person name="Hugenholtz P."/>
            <person name="Yuan Z."/>
            <person name="Tyson G.W."/>
        </authorList>
    </citation>
    <scope>NUCLEOTIDE SEQUENCE [LARGE SCALE GENOMIC DNA]</scope>
    <source>
        <strain evidence="4 5">ANME-2d</strain>
    </source>
</reference>
<dbReference type="CDD" id="cd03801">
    <property type="entry name" value="GT4_PimA-like"/>
    <property type="match status" value="1"/>
</dbReference>
<evidence type="ECO:0000259" key="2">
    <source>
        <dbReference type="Pfam" id="PF00534"/>
    </source>
</evidence>
<protein>
    <submittedName>
        <fullName evidence="4">Glycosyltransferase</fullName>
    </submittedName>
</protein>
<dbReference type="Pfam" id="PF00534">
    <property type="entry name" value="Glycos_transf_1"/>
    <property type="match status" value="1"/>
</dbReference>
<evidence type="ECO:0000313" key="4">
    <source>
        <dbReference type="EMBL" id="KCZ72206.1"/>
    </source>
</evidence>
<dbReference type="GO" id="GO:0016757">
    <property type="term" value="F:glycosyltransferase activity"/>
    <property type="evidence" value="ECO:0007669"/>
    <property type="project" value="InterPro"/>
</dbReference>
<evidence type="ECO:0000313" key="5">
    <source>
        <dbReference type="Proteomes" id="UP000027153"/>
    </source>
</evidence>
<name>A0A062UZ47_9EURY</name>
<dbReference type="PANTHER" id="PTHR46401">
    <property type="entry name" value="GLYCOSYLTRANSFERASE WBBK-RELATED"/>
    <property type="match status" value="1"/>
</dbReference>
<evidence type="ECO:0000256" key="1">
    <source>
        <dbReference type="ARBA" id="ARBA00022679"/>
    </source>
</evidence>
<dbReference type="Gene3D" id="3.40.50.2000">
    <property type="entry name" value="Glycogen Phosphorylase B"/>
    <property type="match status" value="2"/>
</dbReference>
<dbReference type="RefSeq" id="WP_052368665.1">
    <property type="nucleotide sequence ID" value="NZ_JMIY01000003.1"/>
</dbReference>
<dbReference type="Pfam" id="PF13439">
    <property type="entry name" value="Glyco_transf_4"/>
    <property type="match status" value="1"/>
</dbReference>
<accession>A0A062UZ47</accession>
<dbReference type="SUPFAM" id="SSF53756">
    <property type="entry name" value="UDP-Glycosyltransferase/glycogen phosphorylase"/>
    <property type="match status" value="1"/>
</dbReference>
<feature type="domain" description="Glycosyl transferase family 1" evidence="2">
    <location>
        <begin position="157"/>
        <end position="312"/>
    </location>
</feature>
<comment type="caution">
    <text evidence="4">The sequence shown here is derived from an EMBL/GenBank/DDBJ whole genome shotgun (WGS) entry which is preliminary data.</text>
</comment>
<feature type="domain" description="Glycosyltransferase subfamily 4-like N-terminal" evidence="3">
    <location>
        <begin position="62"/>
        <end position="149"/>
    </location>
</feature>
<keyword evidence="5" id="KW-1185">Reference proteome</keyword>
<proteinExistence type="predicted"/>
<keyword evidence="1 4" id="KW-0808">Transferase</keyword>
<organism evidence="4 5">
    <name type="scientific">Candidatus Methanoperedens nitratireducens</name>
    <dbReference type="NCBI Taxonomy" id="1392998"/>
    <lineage>
        <taxon>Archaea</taxon>
        <taxon>Methanobacteriati</taxon>
        <taxon>Methanobacteriota</taxon>
        <taxon>Stenosarchaea group</taxon>
        <taxon>Methanomicrobia</taxon>
        <taxon>Methanosarcinales</taxon>
        <taxon>ANME-2 cluster</taxon>
        <taxon>Candidatus Methanoperedentaceae</taxon>
        <taxon>Candidatus Methanoperedens</taxon>
    </lineage>
</organism>
<gene>
    <name evidence="4" type="ORF">ANME2D_01610</name>
</gene>
<dbReference type="InterPro" id="IPR001296">
    <property type="entry name" value="Glyco_trans_1"/>
</dbReference>
<sequence length="334" mass="37989">MKVVFKQITGGSGVDTWANNLSQEIIKQGIDSSVKYFPQYYAFFPQLLSFKNEKLNGSYITHSNIAYGFAFKTDLPLVVTEHHLVHDPSFSQYITTPQKAYYKFVYKCEEKSLKVANVVTCISKYTKQKLEEIFGYYDSKMIYNGVNIDIFKPMAVEKKNYGIPETTTVLFFAGNLSKRKGGDLLPKIMNKVGDDFILLATSGLRNDFKEETKNIRTIGRLSEKELVKAYNLCDIFLFPSRLEGFGLTVAEAMACGKPVVTTNCSSLPELIVDGKGGFLCKIDDINNFADNIIMLAGDENMREKMGKYNRERVLEKFTLKKMAEEYIKIYRNSI</sequence>
<dbReference type="OrthoDB" id="132546at2157"/>